<keyword evidence="3" id="KW-0067">ATP-binding</keyword>
<dbReference type="InterPro" id="IPR003959">
    <property type="entry name" value="ATPase_AAA_core"/>
</dbReference>
<keyword evidence="3" id="KW-0547">Nucleotide-binding</keyword>
<feature type="coiled-coil region" evidence="1">
    <location>
        <begin position="58"/>
        <end position="85"/>
    </location>
</feature>
<dbReference type="STRING" id="927664.SAMN05421780_102422"/>
<reference evidence="3 4" key="1">
    <citation type="submission" date="2016-10" db="EMBL/GenBank/DDBJ databases">
        <authorList>
            <person name="de Groot N.N."/>
        </authorList>
    </citation>
    <scope>NUCLEOTIDE SEQUENCE [LARGE SCALE GENOMIC DNA]</scope>
    <source>
        <strain evidence="3 4">DSM 6793</strain>
    </source>
</reference>
<dbReference type="SMART" id="SM00382">
    <property type="entry name" value="AAA"/>
    <property type="match status" value="1"/>
</dbReference>
<evidence type="ECO:0000313" key="4">
    <source>
        <dbReference type="Proteomes" id="UP000199514"/>
    </source>
</evidence>
<dbReference type="RefSeq" id="WP_091509167.1">
    <property type="nucleotide sequence ID" value="NZ_FOLE01000002.1"/>
</dbReference>
<evidence type="ECO:0000313" key="3">
    <source>
        <dbReference type="EMBL" id="SFC05726.1"/>
    </source>
</evidence>
<dbReference type="InterPro" id="IPR051396">
    <property type="entry name" value="Bact_Antivir_Def_Nuclease"/>
</dbReference>
<feature type="domain" description="AAA+ ATPase" evidence="2">
    <location>
        <begin position="28"/>
        <end position="347"/>
    </location>
</feature>
<dbReference type="Proteomes" id="UP000199514">
    <property type="component" value="Unassembled WGS sequence"/>
</dbReference>
<dbReference type="Pfam" id="PF13304">
    <property type="entry name" value="AAA_21"/>
    <property type="match status" value="1"/>
</dbReference>
<dbReference type="EMBL" id="FOLE01000002">
    <property type="protein sequence ID" value="SFC05726.1"/>
    <property type="molecule type" value="Genomic_DNA"/>
</dbReference>
<dbReference type="PANTHER" id="PTHR43581:SF4">
    <property type="entry name" value="ATP_GTP PHOSPHATASE"/>
    <property type="match status" value="1"/>
</dbReference>
<dbReference type="SUPFAM" id="SSF52540">
    <property type="entry name" value="P-loop containing nucleoside triphosphate hydrolases"/>
    <property type="match status" value="1"/>
</dbReference>
<proteinExistence type="predicted"/>
<dbReference type="OrthoDB" id="9805802at2"/>
<sequence>MEEIFIEKIEIKELLNIKDFSIALSDTERKHLIITGKNGSGKTTFLNELKKYLEATIHERLLQKIQSVNNELEELYKNNLDLSKIHPAYVELEANTENERREKIIIKEIYRLEGLKELYDKKYKVDILFKNSLSITEYFQKGKCVFSFFGAKRGNNLNSPSGIKIIDLKPVYKINESAGNNFLQYIVNMKADRAFANDANETKVVQKIDKWFSHFTDNLFQLLSLDNAKLQFDRKTYNFNIIEENQKTYNLNQLSDGYSAILNIITELIMRMEKHHAKAYDIQGIVLIDEIETHLHIELQKKILPFLTSFFPKIQFIVTTHSPFVLNSVENAVICDLEKRIVTTDLSGYSYDAIVESYFDSDKYSAELKNKISEYEALSEKENLTEDEEDRLYFLKRYLKEIPKFYSEELAVKLQQIELKNLKKK</sequence>
<organism evidence="3 4">
    <name type="scientific">Flexibacter flexilis DSM 6793</name>
    <dbReference type="NCBI Taxonomy" id="927664"/>
    <lineage>
        <taxon>Bacteria</taxon>
        <taxon>Pseudomonadati</taxon>
        <taxon>Bacteroidota</taxon>
        <taxon>Cytophagia</taxon>
        <taxon>Cytophagales</taxon>
        <taxon>Flexibacteraceae</taxon>
        <taxon>Flexibacter</taxon>
    </lineage>
</organism>
<dbReference type="GO" id="GO:0016887">
    <property type="term" value="F:ATP hydrolysis activity"/>
    <property type="evidence" value="ECO:0007669"/>
    <property type="project" value="InterPro"/>
</dbReference>
<evidence type="ECO:0000259" key="2">
    <source>
        <dbReference type="SMART" id="SM00382"/>
    </source>
</evidence>
<protein>
    <submittedName>
        <fullName evidence="3">Predicted ATP-binding protein involved in virulence</fullName>
    </submittedName>
</protein>
<keyword evidence="1" id="KW-0175">Coiled coil</keyword>
<dbReference type="PANTHER" id="PTHR43581">
    <property type="entry name" value="ATP/GTP PHOSPHATASE"/>
    <property type="match status" value="1"/>
</dbReference>
<dbReference type="InterPro" id="IPR027417">
    <property type="entry name" value="P-loop_NTPase"/>
</dbReference>
<accession>A0A1I1G354</accession>
<evidence type="ECO:0000256" key="1">
    <source>
        <dbReference type="SAM" id="Coils"/>
    </source>
</evidence>
<dbReference type="Gene3D" id="3.40.50.300">
    <property type="entry name" value="P-loop containing nucleotide triphosphate hydrolases"/>
    <property type="match status" value="1"/>
</dbReference>
<dbReference type="InterPro" id="IPR003593">
    <property type="entry name" value="AAA+_ATPase"/>
</dbReference>
<keyword evidence="4" id="KW-1185">Reference proteome</keyword>
<dbReference type="GO" id="GO:0005524">
    <property type="term" value="F:ATP binding"/>
    <property type="evidence" value="ECO:0007669"/>
    <property type="project" value="UniProtKB-KW"/>
</dbReference>
<name>A0A1I1G354_9BACT</name>
<dbReference type="AlphaFoldDB" id="A0A1I1G354"/>
<gene>
    <name evidence="3" type="ORF">SAMN05421780_102422</name>
</gene>